<dbReference type="EMBL" id="HG994367">
    <property type="protein sequence ID" value="CAF1711249.1"/>
    <property type="molecule type" value="Genomic_DNA"/>
</dbReference>
<feature type="non-terminal residue" evidence="1">
    <location>
        <position position="1"/>
    </location>
</feature>
<dbReference type="AlphaFoldDB" id="A0A816ILG2"/>
<evidence type="ECO:0000313" key="1">
    <source>
        <dbReference type="EMBL" id="CAF1711249.1"/>
    </source>
</evidence>
<name>A0A816ILG2_BRANA</name>
<reference evidence="1" key="1">
    <citation type="submission" date="2021-01" db="EMBL/GenBank/DDBJ databases">
        <authorList>
            <consortium name="Genoscope - CEA"/>
            <person name="William W."/>
        </authorList>
    </citation>
    <scope>NUCLEOTIDE SEQUENCE</scope>
</reference>
<sequence length="177" mass="21477">LVGKSLWSKWIKANLLKQRSFWEVNIKIQTGSWMWRKMLKLREIAKSFYRKEIGNERHTSFWFEKWSDRGVIYDLLGTRGFLDMGIHREATVEEVFFSSRRRRRHRLEILNDIEVELSNMRETLSDEMEDVSLWRRESGYNSSFLTYETWKLTRERKENVFGLVEFGSLRLHQSMLS</sequence>
<dbReference type="Proteomes" id="UP001295469">
    <property type="component" value="Chromosome C03"/>
</dbReference>
<organism evidence="1">
    <name type="scientific">Brassica napus</name>
    <name type="common">Rape</name>
    <dbReference type="NCBI Taxonomy" id="3708"/>
    <lineage>
        <taxon>Eukaryota</taxon>
        <taxon>Viridiplantae</taxon>
        <taxon>Streptophyta</taxon>
        <taxon>Embryophyta</taxon>
        <taxon>Tracheophyta</taxon>
        <taxon>Spermatophyta</taxon>
        <taxon>Magnoliopsida</taxon>
        <taxon>eudicotyledons</taxon>
        <taxon>Gunneridae</taxon>
        <taxon>Pentapetalae</taxon>
        <taxon>rosids</taxon>
        <taxon>malvids</taxon>
        <taxon>Brassicales</taxon>
        <taxon>Brassicaceae</taxon>
        <taxon>Brassiceae</taxon>
        <taxon>Brassica</taxon>
    </lineage>
</organism>
<proteinExistence type="predicted"/>
<accession>A0A816ILG2</accession>
<protein>
    <submittedName>
        <fullName evidence="1">(rape) hypothetical protein</fullName>
    </submittedName>
</protein>
<gene>
    <name evidence="1" type="ORF">DARMORV10_C03P84440.1</name>
</gene>